<dbReference type="PANTHER" id="PTHR12737:SF9">
    <property type="entry name" value="DIMETHYLARGININASE"/>
    <property type="match status" value="1"/>
</dbReference>
<dbReference type="InterPro" id="IPR033199">
    <property type="entry name" value="DDAH-like"/>
</dbReference>
<evidence type="ECO:0000313" key="4">
    <source>
        <dbReference type="EMBL" id="AMU94614.1"/>
    </source>
</evidence>
<feature type="active site" description="Proton donor" evidence="3">
    <location>
        <position position="179"/>
    </location>
</feature>
<sequence length="271" mass="28467">MARSGHPDYARDMTAPFAFTHALCRTPAPSAVNGIRAGGGPDPELAGIIAEHAAYVAVLRELGLTVDVLPPLDAFPDALFVEDVALTFAEGAILLRPGAPSRAGEVAHIRAALAERHGRVLELAGPGHVDGGDVLRLADRVIIGLSDRTDRAGAETLTALLGELGHRAQIAQTPPGVLHFKTGCGLVDDRTVLAVPAMRDCPEFAGLEVLLTPMGEEGAANILRVRDTVLIGARWLATQALLAARGVPFRALPTDQIARIDAGLSCMSLRW</sequence>
<dbReference type="SUPFAM" id="SSF55909">
    <property type="entry name" value="Pentein"/>
    <property type="match status" value="1"/>
</dbReference>
<dbReference type="Gene3D" id="3.75.10.10">
    <property type="entry name" value="L-arginine/glycine Amidinotransferase, Chain A"/>
    <property type="match status" value="1"/>
</dbReference>
<dbReference type="GO" id="GO:0016597">
    <property type="term" value="F:amino acid binding"/>
    <property type="evidence" value="ECO:0007669"/>
    <property type="project" value="TreeGrafter"/>
</dbReference>
<dbReference type="Pfam" id="PF02274">
    <property type="entry name" value="ADI"/>
    <property type="match status" value="1"/>
</dbReference>
<reference evidence="5" key="1">
    <citation type="submission" date="2015-11" db="EMBL/GenBank/DDBJ databases">
        <title>Complete genome sequence of a polyethylene glycol-degrading strain Sphingopyxis terrae strain 203-1 (NBRC 15098).</title>
        <authorList>
            <person name="Yoshiyuki O."/>
            <person name="Shouta N."/>
            <person name="Nagata Y."/>
            <person name="Numata M."/>
            <person name="Tsuchikane K."/>
            <person name="Hosoyama A."/>
            <person name="Yamazoe A."/>
            <person name="Tsuda M."/>
            <person name="Fujita N."/>
            <person name="Kawai F."/>
        </authorList>
    </citation>
    <scope>NUCLEOTIDE SEQUENCE [LARGE SCALE GENOMIC DNA]</scope>
    <source>
        <strain evidence="5">203-1</strain>
    </source>
</reference>
<gene>
    <name evidence="4" type="ORF">AOA14_08330</name>
</gene>
<comment type="similarity">
    <text evidence="1">Belongs to the DDAH family.</text>
</comment>
<reference evidence="4 5" key="2">
    <citation type="journal article" date="2016" name="Genome Announc.">
        <title>Complete Genome Sequence of Sphingopyxis terrae Strain 203-1 (NBRC 111660), a Polyethylene Glycol Degrader.</title>
        <authorList>
            <person name="Ohtsubo Y."/>
            <person name="Nonoyama S."/>
            <person name="Nagata Y."/>
            <person name="Numata M."/>
            <person name="Tsuchikane K."/>
            <person name="Hosoyama A."/>
            <person name="Yamazoe A."/>
            <person name="Tsuda M."/>
            <person name="Fujita N."/>
            <person name="Kawai F."/>
        </authorList>
    </citation>
    <scope>NUCLEOTIDE SEQUENCE [LARGE SCALE GENOMIC DNA]</scope>
    <source>
        <strain evidence="4 5">203-1</strain>
    </source>
</reference>
<dbReference type="AlphaFoldDB" id="A0A142VXV9"/>
<dbReference type="GO" id="GO:0000052">
    <property type="term" value="P:citrulline metabolic process"/>
    <property type="evidence" value="ECO:0007669"/>
    <property type="project" value="TreeGrafter"/>
</dbReference>
<evidence type="ECO:0000256" key="1">
    <source>
        <dbReference type="ARBA" id="ARBA00008532"/>
    </source>
</evidence>
<evidence type="ECO:0000256" key="3">
    <source>
        <dbReference type="PIRSR" id="PIRSR633199-1"/>
    </source>
</evidence>
<dbReference type="EMBL" id="CP013342">
    <property type="protein sequence ID" value="AMU94614.1"/>
    <property type="molecule type" value="Genomic_DNA"/>
</dbReference>
<evidence type="ECO:0000256" key="2">
    <source>
        <dbReference type="ARBA" id="ARBA00022801"/>
    </source>
</evidence>
<feature type="active site" description="Nucleophile" evidence="3">
    <location>
        <position position="266"/>
    </location>
</feature>
<organism evidence="4 5">
    <name type="scientific">Sphingopyxis terrae subsp. terrae NBRC 15098</name>
    <dbReference type="NCBI Taxonomy" id="1219058"/>
    <lineage>
        <taxon>Bacteria</taxon>
        <taxon>Pseudomonadati</taxon>
        <taxon>Pseudomonadota</taxon>
        <taxon>Alphaproteobacteria</taxon>
        <taxon>Sphingomonadales</taxon>
        <taxon>Sphingomonadaceae</taxon>
        <taxon>Sphingopyxis</taxon>
    </lineage>
</organism>
<evidence type="ECO:0000313" key="5">
    <source>
        <dbReference type="Proteomes" id="UP000076234"/>
    </source>
</evidence>
<dbReference type="GO" id="GO:0006525">
    <property type="term" value="P:arginine metabolic process"/>
    <property type="evidence" value="ECO:0007669"/>
    <property type="project" value="TreeGrafter"/>
</dbReference>
<protein>
    <submittedName>
        <fullName evidence="4">Dimethylarginine dimethylaminohydrolase</fullName>
    </submittedName>
</protein>
<dbReference type="Proteomes" id="UP000076234">
    <property type="component" value="Chromosome"/>
</dbReference>
<dbReference type="PANTHER" id="PTHR12737">
    <property type="entry name" value="DIMETHYLARGININE DIMETHYLAMINOHYDROLASE"/>
    <property type="match status" value="1"/>
</dbReference>
<accession>A0A142VXV9</accession>
<proteinExistence type="inferred from homology"/>
<name>A0A142VXV9_9SPHN</name>
<dbReference type="GO" id="GO:0045429">
    <property type="term" value="P:positive regulation of nitric oxide biosynthetic process"/>
    <property type="evidence" value="ECO:0007669"/>
    <property type="project" value="TreeGrafter"/>
</dbReference>
<dbReference type="STRING" id="1219058.AOA14_08330"/>
<keyword evidence="2 4" id="KW-0378">Hydrolase</keyword>
<dbReference type="GO" id="GO:0016403">
    <property type="term" value="F:dimethylargininase activity"/>
    <property type="evidence" value="ECO:0007669"/>
    <property type="project" value="TreeGrafter"/>
</dbReference>
<dbReference type="KEGG" id="ster:AOA14_08330"/>